<keyword evidence="2" id="KW-1185">Reference proteome</keyword>
<dbReference type="Proteomes" id="UP000184694">
    <property type="component" value="Unassembled WGS sequence"/>
</dbReference>
<dbReference type="AlphaFoldDB" id="A0A1N6IFW1"/>
<name>A0A1N6IFW1_9BACT</name>
<proteinExistence type="predicted"/>
<dbReference type="STRING" id="1121457.SAMN02745161_2711"/>
<evidence type="ECO:0000313" key="2">
    <source>
        <dbReference type="Proteomes" id="UP000184694"/>
    </source>
</evidence>
<reference evidence="2" key="1">
    <citation type="submission" date="2016-11" db="EMBL/GenBank/DDBJ databases">
        <authorList>
            <person name="Varghese N."/>
            <person name="Submissions S."/>
        </authorList>
    </citation>
    <scope>NUCLEOTIDE SEQUENCE [LARGE SCALE GENOMIC DNA]</scope>
    <source>
        <strain evidence="2">DSM 17456</strain>
    </source>
</reference>
<sequence>MRNKKSYFEYQESNKATGAIDKYLEQTFWRFEYTTRRFIKDRYEFLKCNAGLPEDFEDRDMVSVVQKDVAGIILTVFEKNKEGIDGVVEGYRDAARKYVVTEETNFETALFRLTKYKKIEELREAVFVETLRAAVAAFHKRKFGLNPKYSYKIPLDLLVKHNCERGKSLRLSDGGEELFYYPVIENGTESNYMSALSFLHTVSVEYGYFPWAMLNPLPVEGAYGLQQGDNLSSYIDSISAETFLKINSRQVDFIDANFKGHDEIQYFEAHVAGFFYCYFSSLSECFNLKSEVKSALAAYQNYRKRPKQNCFYGEIDSADIQIVIEKNPSIKNSAKLPPLVRNTITDSIVSYQRWHSPHKYLLTNESIETVRAFTSGREQRAFLSRCLGLWMWDKVTFEKWSLGRTMNEYLNIYENDKADVSIFEFRRGVDSKQLKRDFNSAVMGIANVKIG</sequence>
<dbReference type="EMBL" id="FSRG01000006">
    <property type="protein sequence ID" value="SIO30903.1"/>
    <property type="molecule type" value="Genomic_DNA"/>
</dbReference>
<organism evidence="1 2">
    <name type="scientific">Halodesulfovibrio marinisediminis DSM 17456</name>
    <dbReference type="NCBI Taxonomy" id="1121457"/>
    <lineage>
        <taxon>Bacteria</taxon>
        <taxon>Pseudomonadati</taxon>
        <taxon>Thermodesulfobacteriota</taxon>
        <taxon>Desulfovibrionia</taxon>
        <taxon>Desulfovibrionales</taxon>
        <taxon>Desulfovibrionaceae</taxon>
        <taxon>Halodesulfovibrio</taxon>
    </lineage>
</organism>
<protein>
    <submittedName>
        <fullName evidence="1">Uncharacterized protein</fullName>
    </submittedName>
</protein>
<evidence type="ECO:0000313" key="1">
    <source>
        <dbReference type="EMBL" id="SIO30903.1"/>
    </source>
</evidence>
<gene>
    <name evidence="1" type="ORF">SAMN02745161_2711</name>
</gene>
<dbReference type="RefSeq" id="WP_074217461.1">
    <property type="nucleotide sequence ID" value="NZ_FSRG01000006.1"/>
</dbReference>
<accession>A0A1N6IFW1</accession>
<dbReference type="OrthoDB" id="9886906at2"/>